<proteinExistence type="predicted"/>
<feature type="compositionally biased region" description="Low complexity" evidence="4">
    <location>
        <begin position="1263"/>
        <end position="1273"/>
    </location>
</feature>
<keyword evidence="5" id="KW-1133">Transmembrane helix</keyword>
<feature type="compositionally biased region" description="Basic and acidic residues" evidence="4">
    <location>
        <begin position="1197"/>
        <end position="1212"/>
    </location>
</feature>
<evidence type="ECO:0000256" key="1">
    <source>
        <dbReference type="ARBA" id="ARBA00022737"/>
    </source>
</evidence>
<keyword evidence="2" id="KW-1015">Disulfide bond</keyword>
<evidence type="ECO:0000256" key="4">
    <source>
        <dbReference type="SAM" id="MobiDB-lite"/>
    </source>
</evidence>
<evidence type="ECO:0000256" key="3">
    <source>
        <dbReference type="ARBA" id="ARBA00023180"/>
    </source>
</evidence>
<feature type="transmembrane region" description="Helical" evidence="5">
    <location>
        <begin position="661"/>
        <end position="682"/>
    </location>
</feature>
<evidence type="ECO:0000313" key="7">
    <source>
        <dbReference type="EMBL" id="OEH79750.1"/>
    </source>
</evidence>
<accession>A0A1D3D8G4</accession>
<evidence type="ECO:0000313" key="8">
    <source>
        <dbReference type="Proteomes" id="UP000095192"/>
    </source>
</evidence>
<dbReference type="InParanoid" id="A0A1D3D8G4"/>
<dbReference type="Proteomes" id="UP000095192">
    <property type="component" value="Unassembled WGS sequence"/>
</dbReference>
<keyword evidence="8" id="KW-1185">Reference proteome</keyword>
<protein>
    <submittedName>
        <fullName evidence="7">Sushi domain-containing protein, scr repeat-containing protein</fullName>
    </submittedName>
</protein>
<dbReference type="VEuPathDB" id="ToxoDB:LOC34619245"/>
<evidence type="ECO:0000256" key="5">
    <source>
        <dbReference type="SAM" id="Phobius"/>
    </source>
</evidence>
<name>A0A1D3D8G4_9EIME</name>
<evidence type="ECO:0000259" key="6">
    <source>
        <dbReference type="Pfam" id="PF00066"/>
    </source>
</evidence>
<feature type="transmembrane region" description="Helical" evidence="5">
    <location>
        <begin position="598"/>
        <end position="622"/>
    </location>
</feature>
<reference evidence="7 8" key="1">
    <citation type="journal article" date="2016" name="BMC Genomics">
        <title>Comparative genomics reveals Cyclospora cayetanensis possesses coccidia-like metabolism and invasion components but unique surface antigens.</title>
        <authorList>
            <person name="Liu S."/>
            <person name="Wang L."/>
            <person name="Zheng H."/>
            <person name="Xu Z."/>
            <person name="Roellig D.M."/>
            <person name="Li N."/>
            <person name="Frace M.A."/>
            <person name="Tang K."/>
            <person name="Arrowood M.J."/>
            <person name="Moss D.M."/>
            <person name="Zhang L."/>
            <person name="Feng Y."/>
            <person name="Xiao L."/>
        </authorList>
    </citation>
    <scope>NUCLEOTIDE SEQUENCE [LARGE SCALE GENOMIC DNA]</scope>
    <source>
        <strain evidence="7 8">CHN_HEN01</strain>
    </source>
</reference>
<comment type="caution">
    <text evidence="7">The sequence shown here is derived from an EMBL/GenBank/DDBJ whole genome shotgun (WGS) entry which is preliminary data.</text>
</comment>
<dbReference type="EMBL" id="JROU02000288">
    <property type="protein sequence ID" value="OEH79750.1"/>
    <property type="molecule type" value="Genomic_DNA"/>
</dbReference>
<sequence length="1336" mass="144046">MLDVFCEVKDGDHCFSNAAETFDFLQRLHQTRQLQQLLQQHVCPGSRGSACFSSNIRYIAVLQELRQHMDVVMPGLQQTQQELPPLSTLGGNEAKGPEEGLLGFGVRGLLTDLRRLPAIASLLCTAVDGQSCASQVLAVGSVNPFAPLPPPEAAAGFCSSSPEAPCLLEVYRLLGKELLQPHDAETQPQKEESREQRLLRQQVHPFDWALGTTLLSIGRNFCLRSAEDQICGALLLSPDVTEPVIAAFGALVMRPYEPVAQADLPHCMCPLAFVGDGECDRSCNTAACAFDRGDCLAQQQPLLQPILESLEAATVHRADSCFPFLKGFDCSNNECKQAMRELQARHGCCLAPQLELLRDLLSIDAYQQQQQRLQLVRLQQQAPEAVTPQLLRLVDSLWNEAGSEGPPMEYYRSIAFFEGDCKMAFDRTCSRGLNRFVFSVEATLEGLDYDSLSSGIGSNTEELLRHVLRDTLSGAFGVPLGDVLLAIEVLRSDGSSGLSELLSTALQRQHAGATAAYPRQRRLQEQPLSALQKQQHVWEALVLHPVPLLLPEPLFTSAPPNVSVFEAYRLHSTLTTNNHGAVISVRHAPVPLLCLPDFALPLLCLNSAFALPLLCLPLLCLYSACLPAFTLPTFTLPLLCLYSACPYSTFALPLLCPYSTFTLPLLCLCSACFCSAFALPLLCLNSAFALPLLCLPLLCLYSACLPAFTLPTFTLPLLCLPASVECGHGYAPIEGRSPQELVCQQGRWVPLEKEANLPSSPEDLSTRILRCRKPCGAYEAFDPLVLGPAFVASGLGEADGDHRVVYCASGFVAASDTMPRTETVVCSNGTWSKRQLECVKDFAAIAETSPCAASLSRLPPTLKVESLPTTATQHGSSSATPPINSDVAAALATTFQRAGVSLQLFRIGCARGFVSTVLQQQQPLSPKQQQQPFAYAACKDGRLLDLGPEDPLPMGAFASGEAAGALAQQLKLRVDSSPEAVTAYEAVTVAGSGAPAKQAFLLDGSLGAEATNRIAAEAQQQILKGRRLQDPTPLYLGAWLGCQRELRQEPHKAPKPVSDTLLVFSSLLLLFVLVVGVLAFWWFRSHRKEKKAAKLQQQDGGDYSRQTISDLRGGLSPSELEGPPGIDVGSSAENYGGGSLQSHQFLQREGISSLAAPIFSTGLSGGPLPYLPGVPSAGHATQQVMVRRGSLPAYAEGEDRKQQQQPRTERSMSQRFKALTEEAPAVLGDSGVTSAGISLTDDEELYPEDSASCVAMTAGQRQATTTAAASSRGRPSRIPKNKGASMTHYPSSQGHGGKGRTSRSLFPSGDRMPIKHLHTQLQSVSLARHLANKVRP</sequence>
<keyword evidence="5" id="KW-0812">Transmembrane</keyword>
<feature type="region of interest" description="Disordered" evidence="4">
    <location>
        <begin position="1263"/>
        <end position="1311"/>
    </location>
</feature>
<organism evidence="7 8">
    <name type="scientific">Cyclospora cayetanensis</name>
    <dbReference type="NCBI Taxonomy" id="88456"/>
    <lineage>
        <taxon>Eukaryota</taxon>
        <taxon>Sar</taxon>
        <taxon>Alveolata</taxon>
        <taxon>Apicomplexa</taxon>
        <taxon>Conoidasida</taxon>
        <taxon>Coccidia</taxon>
        <taxon>Eucoccidiorida</taxon>
        <taxon>Eimeriorina</taxon>
        <taxon>Eimeriidae</taxon>
        <taxon>Cyclospora</taxon>
    </lineage>
</organism>
<feature type="transmembrane region" description="Helical" evidence="5">
    <location>
        <begin position="1061"/>
        <end position="1083"/>
    </location>
</feature>
<feature type="transmembrane region" description="Helical" evidence="5">
    <location>
        <begin position="689"/>
        <end position="710"/>
    </location>
</feature>
<feature type="compositionally biased region" description="Polar residues" evidence="4">
    <location>
        <begin position="1095"/>
        <end position="1109"/>
    </location>
</feature>
<feature type="domain" description="LNR" evidence="6">
    <location>
        <begin position="269"/>
        <end position="295"/>
    </location>
</feature>
<feature type="region of interest" description="Disordered" evidence="4">
    <location>
        <begin position="1093"/>
        <end position="1134"/>
    </location>
</feature>
<dbReference type="VEuPathDB" id="ToxoDB:cyc_02383"/>
<feature type="transmembrane region" description="Helical" evidence="5">
    <location>
        <begin position="634"/>
        <end position="655"/>
    </location>
</feature>
<dbReference type="InterPro" id="IPR000800">
    <property type="entry name" value="Notch_dom"/>
</dbReference>
<gene>
    <name evidence="7" type="ORF">cyc_02383</name>
</gene>
<keyword evidence="1" id="KW-0677">Repeat</keyword>
<keyword evidence="5" id="KW-0472">Membrane</keyword>
<dbReference type="Pfam" id="PF00066">
    <property type="entry name" value="Notch"/>
    <property type="match status" value="1"/>
</dbReference>
<dbReference type="Gene3D" id="4.10.470.20">
    <property type="match status" value="1"/>
</dbReference>
<evidence type="ECO:0000256" key="2">
    <source>
        <dbReference type="ARBA" id="ARBA00023157"/>
    </source>
</evidence>
<keyword evidence="3" id="KW-0325">Glycoprotein</keyword>
<feature type="region of interest" description="Disordered" evidence="4">
    <location>
        <begin position="1193"/>
        <end position="1214"/>
    </location>
</feature>